<dbReference type="Gene3D" id="1.10.600.10">
    <property type="entry name" value="Farnesyl Diphosphate Synthase"/>
    <property type="match status" value="1"/>
</dbReference>
<comment type="cofactor">
    <cofactor evidence="1">
        <name>Mg(2+)</name>
        <dbReference type="ChEBI" id="CHEBI:18420"/>
    </cofactor>
</comment>
<evidence type="ECO:0000313" key="12">
    <source>
        <dbReference type="EMBL" id="WFD41060.1"/>
    </source>
</evidence>
<keyword evidence="4" id="KW-0460">Magnesium</keyword>
<organism evidence="12 13">
    <name type="scientific">Malassezia japonica</name>
    <dbReference type="NCBI Taxonomy" id="223818"/>
    <lineage>
        <taxon>Eukaryota</taxon>
        <taxon>Fungi</taxon>
        <taxon>Dikarya</taxon>
        <taxon>Basidiomycota</taxon>
        <taxon>Ustilaginomycotina</taxon>
        <taxon>Malasseziomycetes</taxon>
        <taxon>Malasseziales</taxon>
        <taxon>Malasseziaceae</taxon>
        <taxon>Malassezia</taxon>
    </lineage>
</organism>
<dbReference type="InterPro" id="IPR000092">
    <property type="entry name" value="Polyprenyl_synt"/>
</dbReference>
<dbReference type="SFLD" id="SFLDS00005">
    <property type="entry name" value="Isoprenoid_Synthase_Type_I"/>
    <property type="match status" value="1"/>
</dbReference>
<evidence type="ECO:0000256" key="2">
    <source>
        <dbReference type="ARBA" id="ARBA00006706"/>
    </source>
</evidence>
<evidence type="ECO:0000256" key="1">
    <source>
        <dbReference type="ARBA" id="ARBA00001946"/>
    </source>
</evidence>
<dbReference type="PROSITE" id="PS00723">
    <property type="entry name" value="POLYPRENYL_SYNTHASE_1"/>
    <property type="match status" value="1"/>
</dbReference>
<dbReference type="InterPro" id="IPR033749">
    <property type="entry name" value="Polyprenyl_synt_CS"/>
</dbReference>
<dbReference type="CDD" id="cd00685">
    <property type="entry name" value="Trans_IPPS_HT"/>
    <property type="match status" value="1"/>
</dbReference>
<dbReference type="Pfam" id="PF00348">
    <property type="entry name" value="polyprenyl_synt"/>
    <property type="match status" value="1"/>
</dbReference>
<evidence type="ECO:0000256" key="11">
    <source>
        <dbReference type="RuleBase" id="RU004466"/>
    </source>
</evidence>
<dbReference type="SUPFAM" id="SSF48576">
    <property type="entry name" value="Terpenoid synthases"/>
    <property type="match status" value="1"/>
</dbReference>
<dbReference type="GO" id="GO:0046872">
    <property type="term" value="F:metal ion binding"/>
    <property type="evidence" value="ECO:0007669"/>
    <property type="project" value="UniProtKB-KW"/>
</dbReference>
<dbReference type="GeneID" id="85227704"/>
<dbReference type="RefSeq" id="XP_060123957.1">
    <property type="nucleotide sequence ID" value="XM_060267974.1"/>
</dbReference>
<dbReference type="EMBL" id="CP119965">
    <property type="protein sequence ID" value="WFD41060.1"/>
    <property type="molecule type" value="Genomic_DNA"/>
</dbReference>
<dbReference type="PROSITE" id="PS00444">
    <property type="entry name" value="POLYPRENYL_SYNTHASE_2"/>
    <property type="match status" value="1"/>
</dbReference>
<evidence type="ECO:0000256" key="9">
    <source>
        <dbReference type="ARBA" id="ARBA00032873"/>
    </source>
</evidence>
<dbReference type="GO" id="GO:0004659">
    <property type="term" value="F:prenyltransferase activity"/>
    <property type="evidence" value="ECO:0007669"/>
    <property type="project" value="InterPro"/>
</dbReference>
<sequence length="321" mass="36097">MPAIQEDAAWCEGILARLGDAPWSDEQEKAVLEPYRYLDSQPGKEIRTKLIDAFQGWLVLTPRDLATVTGVVRQLHTASLLVDDIEDSSALRRGLPTAHTIYGVPLTINAANYVYFQVFGALVGQAPATHAMVTDELMRLHRGQGMDLFWRENLVCPTEEEYIAMVTNKTGGLFRIAIKLMCAMSAVDVDLVPLVNLIGLLFQIRDDYMNLQSAPLHTNKGYCEDLTEGKFSFPVVHAMRHGSERQLLHILRQRTTNIETKQAAVQYMEQCGSFAYTRDVLQRLHAQARQEVLRLEQVLGENTPLMSILDALCLDKESPRV</sequence>
<dbReference type="PANTHER" id="PTHR12001:SF44">
    <property type="entry name" value="GERANYLGERANYL PYROPHOSPHATE SYNTHASE"/>
    <property type="match status" value="1"/>
</dbReference>
<reference evidence="12" key="1">
    <citation type="submission" date="2023-03" db="EMBL/GenBank/DDBJ databases">
        <title>Mating type loci evolution in Malassezia.</title>
        <authorList>
            <person name="Coelho M.A."/>
        </authorList>
    </citation>
    <scope>NUCLEOTIDE SEQUENCE</scope>
    <source>
        <strain evidence="12">CBS 9431</strain>
    </source>
</reference>
<keyword evidence="13" id="KW-1185">Reference proteome</keyword>
<evidence type="ECO:0000256" key="5">
    <source>
        <dbReference type="ARBA" id="ARBA00032052"/>
    </source>
</evidence>
<gene>
    <name evidence="12" type="ORF">MJAP1_004053</name>
</gene>
<proteinExistence type="inferred from homology"/>
<evidence type="ECO:0000256" key="6">
    <source>
        <dbReference type="ARBA" id="ARBA00032380"/>
    </source>
</evidence>
<protein>
    <recommendedName>
        <fullName evidence="9">(2E,6E)-farnesyl diphosphate synthase</fullName>
    </recommendedName>
    <alternativeName>
        <fullName evidence="8">Dimethylallyltranstransferase</fullName>
    </alternativeName>
    <alternativeName>
        <fullName evidence="7">Farnesyl diphosphate synthase</fullName>
    </alternativeName>
    <alternativeName>
        <fullName evidence="5">Farnesyltranstransferase</fullName>
    </alternativeName>
    <alternativeName>
        <fullName evidence="10">Geranylgeranyl diphosphate synthase</fullName>
    </alternativeName>
    <alternativeName>
        <fullName evidence="6">Geranyltranstransferase</fullName>
    </alternativeName>
</protein>
<dbReference type="InterPro" id="IPR008949">
    <property type="entry name" value="Isoprenoid_synthase_dom_sf"/>
</dbReference>
<comment type="similarity">
    <text evidence="2 11">Belongs to the FPP/GGPP synthase family.</text>
</comment>
<keyword evidence="3" id="KW-0479">Metal-binding</keyword>
<evidence type="ECO:0000256" key="8">
    <source>
        <dbReference type="ARBA" id="ARBA00032448"/>
    </source>
</evidence>
<evidence type="ECO:0000256" key="7">
    <source>
        <dbReference type="ARBA" id="ARBA00032424"/>
    </source>
</evidence>
<evidence type="ECO:0000256" key="3">
    <source>
        <dbReference type="ARBA" id="ARBA00022723"/>
    </source>
</evidence>
<evidence type="ECO:0000313" key="13">
    <source>
        <dbReference type="Proteomes" id="UP001217754"/>
    </source>
</evidence>
<evidence type="ECO:0000256" key="4">
    <source>
        <dbReference type="ARBA" id="ARBA00022842"/>
    </source>
</evidence>
<accession>A0AAF0F5A5</accession>
<dbReference type="GO" id="GO:0008299">
    <property type="term" value="P:isoprenoid biosynthetic process"/>
    <property type="evidence" value="ECO:0007669"/>
    <property type="project" value="InterPro"/>
</dbReference>
<keyword evidence="11" id="KW-0808">Transferase</keyword>
<dbReference type="PANTHER" id="PTHR12001">
    <property type="entry name" value="GERANYLGERANYL PYROPHOSPHATE SYNTHASE"/>
    <property type="match status" value="1"/>
</dbReference>
<name>A0AAF0F5A5_9BASI</name>
<dbReference type="Proteomes" id="UP001217754">
    <property type="component" value="Chromosome 8"/>
</dbReference>
<dbReference type="AlphaFoldDB" id="A0AAF0F5A5"/>
<evidence type="ECO:0000256" key="10">
    <source>
        <dbReference type="ARBA" id="ARBA00033096"/>
    </source>
</evidence>